<dbReference type="InterPro" id="IPR011006">
    <property type="entry name" value="CheY-like_superfamily"/>
</dbReference>
<dbReference type="KEGG" id="dde:Dde_3714"/>
<dbReference type="EMBL" id="CP000112">
    <property type="protein sequence ID" value="ABB40507.1"/>
    <property type="molecule type" value="Genomic_DNA"/>
</dbReference>
<evidence type="ECO:0000259" key="3">
    <source>
        <dbReference type="PROSITE" id="PS50110"/>
    </source>
</evidence>
<dbReference type="Gene3D" id="3.40.50.2300">
    <property type="match status" value="1"/>
</dbReference>
<evidence type="ECO:0000313" key="5">
    <source>
        <dbReference type="Proteomes" id="UP000002710"/>
    </source>
</evidence>
<dbReference type="HOGENOM" id="CLU_000445_69_17_7"/>
<evidence type="ECO:0000313" key="4">
    <source>
        <dbReference type="EMBL" id="ABB40507.1"/>
    </source>
</evidence>
<keyword evidence="1 2" id="KW-0597">Phosphoprotein</keyword>
<dbReference type="InterPro" id="IPR054815">
    <property type="entry name" value="DVU0259-like"/>
</dbReference>
<reference evidence="4 5" key="1">
    <citation type="journal article" date="2011" name="J. Bacteriol.">
        <title>Complete genome sequence and updated annotation of Desulfovibrio alaskensis G20.</title>
        <authorList>
            <person name="Hauser L.J."/>
            <person name="Land M.L."/>
            <person name="Brown S.D."/>
            <person name="Larimer F."/>
            <person name="Keller K.L."/>
            <person name="Rapp-Giles B.J."/>
            <person name="Price M.N."/>
            <person name="Lin M."/>
            <person name="Bruce D.C."/>
            <person name="Detter J.C."/>
            <person name="Tapia R."/>
            <person name="Han C.S."/>
            <person name="Goodwin L.A."/>
            <person name="Cheng J.F."/>
            <person name="Pitluck S."/>
            <person name="Copeland A."/>
            <person name="Lucas S."/>
            <person name="Nolan M."/>
            <person name="Lapidus A.L."/>
            <person name="Palumbo A.V."/>
            <person name="Wall J.D."/>
        </authorList>
    </citation>
    <scope>NUCLEOTIDE SEQUENCE [LARGE SCALE GENOMIC DNA]</scope>
    <source>
        <strain evidence="5">ATCC BAA 1058 / DSM 17464 / G20</strain>
    </source>
</reference>
<evidence type="ECO:0000256" key="1">
    <source>
        <dbReference type="ARBA" id="ARBA00022553"/>
    </source>
</evidence>
<dbReference type="STRING" id="207559.Dde_3714"/>
<organism evidence="4 5">
    <name type="scientific">Oleidesulfovibrio alaskensis (strain ATCC BAA-1058 / DSM 17464 / G20)</name>
    <name type="common">Desulfovibrio alaskensis</name>
    <dbReference type="NCBI Taxonomy" id="207559"/>
    <lineage>
        <taxon>Bacteria</taxon>
        <taxon>Pseudomonadati</taxon>
        <taxon>Thermodesulfobacteriota</taxon>
        <taxon>Desulfovibrionia</taxon>
        <taxon>Desulfovibrionales</taxon>
        <taxon>Desulfovibrionaceae</taxon>
        <taxon>Oleidesulfovibrio</taxon>
    </lineage>
</organism>
<dbReference type="PROSITE" id="PS50110">
    <property type="entry name" value="RESPONSE_REGULATORY"/>
    <property type="match status" value="1"/>
</dbReference>
<dbReference type="Proteomes" id="UP000002710">
    <property type="component" value="Chromosome"/>
</dbReference>
<proteinExistence type="predicted"/>
<dbReference type="SUPFAM" id="SSF52172">
    <property type="entry name" value="CheY-like"/>
    <property type="match status" value="1"/>
</dbReference>
<name>Q30UY9_OLEA2</name>
<accession>Q30UY9</accession>
<dbReference type="RefSeq" id="WP_011369376.1">
    <property type="nucleotide sequence ID" value="NC_007519.1"/>
</dbReference>
<dbReference type="SMART" id="SM00448">
    <property type="entry name" value="REC"/>
    <property type="match status" value="1"/>
</dbReference>
<dbReference type="NCBIfam" id="NF045717">
    <property type="entry name" value="DVU0259_DivK"/>
    <property type="match status" value="1"/>
</dbReference>
<dbReference type="InterPro" id="IPR050595">
    <property type="entry name" value="Bact_response_regulator"/>
</dbReference>
<dbReference type="PANTHER" id="PTHR44591">
    <property type="entry name" value="STRESS RESPONSE REGULATOR PROTEIN 1"/>
    <property type="match status" value="1"/>
</dbReference>
<dbReference type="InterPro" id="IPR001789">
    <property type="entry name" value="Sig_transdc_resp-reg_receiver"/>
</dbReference>
<evidence type="ECO:0000256" key="2">
    <source>
        <dbReference type="PROSITE-ProRule" id="PRU00169"/>
    </source>
</evidence>
<feature type="modified residue" description="4-aspartylphosphate" evidence="2">
    <location>
        <position position="53"/>
    </location>
</feature>
<dbReference type="GO" id="GO:0000160">
    <property type="term" value="P:phosphorelay signal transduction system"/>
    <property type="evidence" value="ECO:0007669"/>
    <property type="project" value="InterPro"/>
</dbReference>
<protein>
    <submittedName>
        <fullName evidence="4">Response regulator receiver protein</fullName>
    </submittedName>
</protein>
<feature type="domain" description="Response regulatory" evidence="3">
    <location>
        <begin position="4"/>
        <end position="116"/>
    </location>
</feature>
<dbReference type="PANTHER" id="PTHR44591:SF23">
    <property type="entry name" value="CHEY SUBFAMILY"/>
    <property type="match status" value="1"/>
</dbReference>
<dbReference type="Pfam" id="PF00072">
    <property type="entry name" value="Response_reg"/>
    <property type="match status" value="1"/>
</dbReference>
<gene>
    <name evidence="4" type="ordered locus">Dde_3714</name>
</gene>
<dbReference type="eggNOG" id="COG0745">
    <property type="taxonomic scope" value="Bacteria"/>
</dbReference>
<keyword evidence="5" id="KW-1185">Reference proteome</keyword>
<dbReference type="AlphaFoldDB" id="Q30UY9"/>
<sequence length="131" mass="14586">MPHKILIVDDDPYIVKYLVDILSDNGYATCSASDGADAMAVLEREKPDLVTLDLEMPNEWGPRFYRKMTKEPAFKDTPVIVISGLSGIHLAIRNAVASLKKPFDPNKLLEIIRQTLGEQERSQAAQASDDE</sequence>